<feature type="region of interest" description="Disordered" evidence="10">
    <location>
        <begin position="180"/>
        <end position="199"/>
    </location>
</feature>
<keyword evidence="8" id="KW-0813">Transport</keyword>
<evidence type="ECO:0000256" key="7">
    <source>
        <dbReference type="ARBA" id="ARBA00023136"/>
    </source>
</evidence>
<dbReference type="InterPro" id="IPR013261">
    <property type="entry name" value="Tim21"/>
</dbReference>
<reference evidence="11 12" key="1">
    <citation type="submission" date="2017-10" db="EMBL/GenBank/DDBJ databases">
        <title>A novel species of cold-tolerant Malassezia isolated from bats.</title>
        <authorList>
            <person name="Lorch J.M."/>
            <person name="Palmer J.M."/>
            <person name="Vanderwolf K.J."/>
            <person name="Schmidt K.Z."/>
            <person name="Verant M.L."/>
            <person name="Weller T.J."/>
            <person name="Blehert D.S."/>
        </authorList>
    </citation>
    <scope>NUCLEOTIDE SEQUENCE [LARGE SCALE GENOMIC DNA]</scope>
    <source>
        <strain evidence="11 12">NWHC:44797-103</strain>
    </source>
</reference>
<evidence type="ECO:0000256" key="10">
    <source>
        <dbReference type="SAM" id="MobiDB-lite"/>
    </source>
</evidence>
<feature type="coiled-coil region" evidence="9">
    <location>
        <begin position="31"/>
        <end position="58"/>
    </location>
</feature>
<evidence type="ECO:0000256" key="3">
    <source>
        <dbReference type="ARBA" id="ARBA00022692"/>
    </source>
</evidence>
<keyword evidence="4" id="KW-0809">Transit peptide</keyword>
<comment type="subcellular location">
    <subcellularLocation>
        <location evidence="8">Mitochondrion inner membrane</location>
        <topology evidence="8">Single-pass membrane protein</topology>
    </subcellularLocation>
    <subcellularLocation>
        <location evidence="1">Mitochondrion membrane</location>
        <topology evidence="1">Single-pass membrane protein</topology>
    </subcellularLocation>
</comment>
<gene>
    <name evidence="11" type="ORF">MVES_001986</name>
</gene>
<keyword evidence="7 8" id="KW-0472">Membrane</keyword>
<dbReference type="PANTHER" id="PTHR13032:SF6">
    <property type="entry name" value="MITOCHONDRIAL IMPORT INNER MEMBRANE TRANSLOCASE SUBUNIT TIM21"/>
    <property type="match status" value="1"/>
</dbReference>
<dbReference type="AlphaFoldDB" id="A0A2N1JBH9"/>
<evidence type="ECO:0000256" key="4">
    <source>
        <dbReference type="ARBA" id="ARBA00022946"/>
    </source>
</evidence>
<comment type="subunit">
    <text evidence="8">Component of the TIM23 complex.</text>
</comment>
<dbReference type="Pfam" id="PF08294">
    <property type="entry name" value="TIM21"/>
    <property type="match status" value="1"/>
</dbReference>
<keyword evidence="8" id="KW-0653">Protein transport</keyword>
<organism evidence="11 12">
    <name type="scientific">Malassezia vespertilionis</name>
    <dbReference type="NCBI Taxonomy" id="2020962"/>
    <lineage>
        <taxon>Eukaryota</taxon>
        <taxon>Fungi</taxon>
        <taxon>Dikarya</taxon>
        <taxon>Basidiomycota</taxon>
        <taxon>Ustilaginomycotina</taxon>
        <taxon>Malasseziomycetes</taxon>
        <taxon>Malasseziales</taxon>
        <taxon>Malasseziaceae</taxon>
        <taxon>Malassezia</taxon>
    </lineage>
</organism>
<evidence type="ECO:0000256" key="8">
    <source>
        <dbReference type="RuleBase" id="RU367142"/>
    </source>
</evidence>
<sequence length="372" mass="41764">MWLTARVVAATQTRKGGVYQKSHCQAGGDKLTDEQKRAKAQEDLLKLLREEKKSTEAKRQEASLGLAGVALAQGGSRGEFSERVDKLTGVGKPWKNLDGAEKVARATVGTSRFFLIGFGALLTLAIGYTVTSELFARNSPTVIYEEACKLLLRNKKIHEYLLEPYIFQTNVAQYIGDYSPLNPPSHPSRPSQTVHSSRTFDPRTGDDTLYLHFYIESRDKDTPLSYWQTFRLGVIAGTHWAKDRVLDGYDTVKIWWDDLDKEPAELPAKPFKPEKPTQPWWITKKLRGAVHSVGELVGSSKDALGMASVDFSTGLRTVPGTFTEGEVHIELLKDGKGVYQYKRFYVDVPNSSSPLRRRVYLDSTHDELPIRN</sequence>
<keyword evidence="3 8" id="KW-0812">Transmembrane</keyword>
<evidence type="ECO:0000256" key="5">
    <source>
        <dbReference type="ARBA" id="ARBA00022989"/>
    </source>
</evidence>
<accession>A0A2N1JBH9</accession>
<dbReference type="PANTHER" id="PTHR13032">
    <property type="entry name" value="MITOCHONDRIAL IMPORT INNER MEMBRANE TRANSLOCASE SUBUNIT TIM21"/>
    <property type="match status" value="1"/>
</dbReference>
<evidence type="ECO:0000313" key="12">
    <source>
        <dbReference type="Proteomes" id="UP000232875"/>
    </source>
</evidence>
<evidence type="ECO:0000256" key="1">
    <source>
        <dbReference type="ARBA" id="ARBA00004304"/>
    </source>
</evidence>
<comment type="function">
    <text evidence="8">Essential component of the TIM23 complex, a complex that mediates the translocation of transit peptide-containing proteins across the mitochondrial inner membrane.</text>
</comment>
<dbReference type="OrthoDB" id="436405at2759"/>
<protein>
    <recommendedName>
        <fullName evidence="8">Mitochondrial import inner membrane translocase subunit Tim21</fullName>
    </recommendedName>
</protein>
<feature type="compositionally biased region" description="Polar residues" evidence="10">
    <location>
        <begin position="188"/>
        <end position="197"/>
    </location>
</feature>
<keyword evidence="8" id="KW-0811">Translocation</keyword>
<name>A0A2N1JBH9_9BASI</name>
<evidence type="ECO:0000313" key="11">
    <source>
        <dbReference type="EMBL" id="PKI83886.1"/>
    </source>
</evidence>
<dbReference type="Proteomes" id="UP000232875">
    <property type="component" value="Unassembled WGS sequence"/>
</dbReference>
<dbReference type="EMBL" id="KZ454990">
    <property type="protein sequence ID" value="PKI83886.1"/>
    <property type="molecule type" value="Genomic_DNA"/>
</dbReference>
<dbReference type="GO" id="GO:0005744">
    <property type="term" value="C:TIM23 mitochondrial import inner membrane translocase complex"/>
    <property type="evidence" value="ECO:0007669"/>
    <property type="project" value="UniProtKB-UniRule"/>
</dbReference>
<keyword evidence="6 8" id="KW-0496">Mitochondrion</keyword>
<evidence type="ECO:0000256" key="9">
    <source>
        <dbReference type="SAM" id="Coils"/>
    </source>
</evidence>
<dbReference type="GO" id="GO:0030150">
    <property type="term" value="P:protein import into mitochondrial matrix"/>
    <property type="evidence" value="ECO:0007669"/>
    <property type="project" value="UniProtKB-UniRule"/>
</dbReference>
<evidence type="ECO:0000256" key="6">
    <source>
        <dbReference type="ARBA" id="ARBA00023128"/>
    </source>
</evidence>
<feature type="transmembrane region" description="Helical" evidence="8">
    <location>
        <begin position="113"/>
        <end position="131"/>
    </location>
</feature>
<keyword evidence="9" id="KW-0175">Coiled coil</keyword>
<evidence type="ECO:0000256" key="2">
    <source>
        <dbReference type="ARBA" id="ARBA00010867"/>
    </source>
</evidence>
<keyword evidence="5 8" id="KW-1133">Transmembrane helix</keyword>
<keyword evidence="12" id="KW-1185">Reference proteome</keyword>
<proteinExistence type="inferred from homology"/>
<comment type="similarity">
    <text evidence="2 8">Belongs to the TIM21 family.</text>
</comment>
<keyword evidence="8" id="KW-0999">Mitochondrion inner membrane</keyword>